<dbReference type="Proteomes" id="UP000050525">
    <property type="component" value="Unassembled WGS sequence"/>
</dbReference>
<dbReference type="SMART" id="SM00502">
    <property type="entry name" value="BBC"/>
    <property type="match status" value="1"/>
</dbReference>
<dbReference type="PANTHER" id="PTHR24099">
    <property type="entry name" value="E3 UBIQUITIN-PROTEIN LIGASE TRIM36-RELATED"/>
    <property type="match status" value="1"/>
</dbReference>
<dbReference type="SUPFAM" id="SSF101447">
    <property type="entry name" value="Formin homology 2 domain (FH2 domain)"/>
    <property type="match status" value="1"/>
</dbReference>
<dbReference type="InterPro" id="IPR003649">
    <property type="entry name" value="Bbox_C"/>
</dbReference>
<sequence length="128" mass="14497">MDAQKEALQRIISTLANKNDEIQNFIDTLNHTLKGVQANSSNVIAELDEEFDGLYSILDEMKESMTNSIKQEQAHKTQELQNQLSQCSNALENSEELLEYAARSLDIKDPEEFSKSHNGLSIPHLFET</sequence>
<evidence type="ECO:0000313" key="3">
    <source>
        <dbReference type="Proteomes" id="UP000050525"/>
    </source>
</evidence>
<name>A0A151NE71_ALLMI</name>
<feature type="domain" description="B-box C-terminal" evidence="1">
    <location>
        <begin position="4"/>
        <end position="128"/>
    </location>
</feature>
<dbReference type="Gene3D" id="1.20.5.170">
    <property type="match status" value="1"/>
</dbReference>
<reference evidence="2 3" key="1">
    <citation type="journal article" date="2012" name="Genome Biol.">
        <title>Sequencing three crocodilian genomes to illuminate the evolution of archosaurs and amniotes.</title>
        <authorList>
            <person name="St John J.A."/>
            <person name="Braun E.L."/>
            <person name="Isberg S.R."/>
            <person name="Miles L.G."/>
            <person name="Chong A.Y."/>
            <person name="Gongora J."/>
            <person name="Dalzell P."/>
            <person name="Moran C."/>
            <person name="Bed'hom B."/>
            <person name="Abzhanov A."/>
            <person name="Burgess S.C."/>
            <person name="Cooksey A.M."/>
            <person name="Castoe T.A."/>
            <person name="Crawford N.G."/>
            <person name="Densmore L.D."/>
            <person name="Drew J.C."/>
            <person name="Edwards S.V."/>
            <person name="Faircloth B.C."/>
            <person name="Fujita M.K."/>
            <person name="Greenwold M.J."/>
            <person name="Hoffmann F.G."/>
            <person name="Howard J.M."/>
            <person name="Iguchi T."/>
            <person name="Janes D.E."/>
            <person name="Khan S.Y."/>
            <person name="Kohno S."/>
            <person name="de Koning A.J."/>
            <person name="Lance S.L."/>
            <person name="McCarthy F.M."/>
            <person name="McCormack J.E."/>
            <person name="Merchant M.E."/>
            <person name="Peterson D.G."/>
            <person name="Pollock D.D."/>
            <person name="Pourmand N."/>
            <person name="Raney B.J."/>
            <person name="Roessler K.A."/>
            <person name="Sanford J.R."/>
            <person name="Sawyer R.H."/>
            <person name="Schmidt C.J."/>
            <person name="Triplett E.W."/>
            <person name="Tuberville T.D."/>
            <person name="Venegas-Anaya M."/>
            <person name="Howard J.T."/>
            <person name="Jarvis E.D."/>
            <person name="Guillette L.J.Jr."/>
            <person name="Glenn T.C."/>
            <person name="Green R.E."/>
            <person name="Ray D.A."/>
        </authorList>
    </citation>
    <scope>NUCLEOTIDE SEQUENCE [LARGE SCALE GENOMIC DNA]</scope>
    <source>
        <strain evidence="2">KSC_2009_1</strain>
    </source>
</reference>
<keyword evidence="3" id="KW-1185">Reference proteome</keyword>
<dbReference type="AlphaFoldDB" id="A0A151NE71"/>
<proteinExistence type="predicted"/>
<accession>A0A151NE71</accession>
<protein>
    <submittedName>
        <fullName evidence="2">FSD1-like protein isoform B</fullName>
    </submittedName>
</protein>
<comment type="caution">
    <text evidence="2">The sequence shown here is derived from an EMBL/GenBank/DDBJ whole genome shotgun (WGS) entry which is preliminary data.</text>
</comment>
<evidence type="ECO:0000259" key="1">
    <source>
        <dbReference type="SMART" id="SM00502"/>
    </source>
</evidence>
<dbReference type="PANTHER" id="PTHR24099:SF8">
    <property type="entry name" value="FSD1-LIKE PROTEIN"/>
    <property type="match status" value="1"/>
</dbReference>
<dbReference type="EMBL" id="AKHW03003207">
    <property type="protein sequence ID" value="KYO35106.1"/>
    <property type="molecule type" value="Genomic_DNA"/>
</dbReference>
<organism evidence="2 3">
    <name type="scientific">Alligator mississippiensis</name>
    <name type="common">American alligator</name>
    <dbReference type="NCBI Taxonomy" id="8496"/>
    <lineage>
        <taxon>Eukaryota</taxon>
        <taxon>Metazoa</taxon>
        <taxon>Chordata</taxon>
        <taxon>Craniata</taxon>
        <taxon>Vertebrata</taxon>
        <taxon>Euteleostomi</taxon>
        <taxon>Archelosauria</taxon>
        <taxon>Archosauria</taxon>
        <taxon>Crocodylia</taxon>
        <taxon>Alligatoridae</taxon>
        <taxon>Alligatorinae</taxon>
        <taxon>Alligator</taxon>
    </lineage>
</organism>
<dbReference type="InterPro" id="IPR050617">
    <property type="entry name" value="E3_ligase_FN3/SPRY"/>
</dbReference>
<gene>
    <name evidence="2" type="primary">FSD1L</name>
    <name evidence="2" type="ORF">Y1Q_0000996</name>
</gene>
<evidence type="ECO:0000313" key="2">
    <source>
        <dbReference type="EMBL" id="KYO35106.1"/>
    </source>
</evidence>